<dbReference type="EMBL" id="ASSJ01000079">
    <property type="protein sequence ID" value="ERN40250.1"/>
    <property type="molecule type" value="Genomic_DNA"/>
</dbReference>
<sequence>MRWHLLPLLAAPVIGIAASTTIVRAHGSAIDYRRAEAIELRATFDSGEPMAGAQVTVYAPYRPTEPWLKGTTDAGGRFTFLPDPKRAGSWDVKVRLAGHGTIVSIPGAEEDEVTTLAQTEWSSHSGYTPLQTAVMAAAGIWGCVGTALFFSRDRQPGNRPPSKRSERKRD</sequence>
<dbReference type="RefSeq" id="WP_022608796.1">
    <property type="nucleotide sequence ID" value="NZ_ASSJ01000079.1"/>
</dbReference>
<comment type="caution">
    <text evidence="1">The sequence shown here is derived from an EMBL/GenBank/DDBJ whole genome shotgun (WGS) entry which is preliminary data.</text>
</comment>
<protein>
    <recommendedName>
        <fullName evidence="3">Nickel transport protein</fullName>
    </recommendedName>
</protein>
<evidence type="ECO:0000313" key="1">
    <source>
        <dbReference type="EMBL" id="ERN40250.1"/>
    </source>
</evidence>
<proteinExistence type="predicted"/>
<accession>U5DKK9</accession>
<evidence type="ECO:0008006" key="3">
    <source>
        <dbReference type="Google" id="ProtNLM"/>
    </source>
</evidence>
<dbReference type="Proteomes" id="UP000016960">
    <property type="component" value="Unassembled WGS sequence"/>
</dbReference>
<reference evidence="1 2" key="1">
    <citation type="submission" date="2013-05" db="EMBL/GenBank/DDBJ databases">
        <title>Draft genome sequence of Rubidibacter lacunae KORDI 51-2.</title>
        <authorList>
            <person name="Choi D.H."/>
            <person name="Noh J.H."/>
            <person name="Kwon K.-K."/>
            <person name="Lee J.-H."/>
            <person name="Ryu J.-Y."/>
        </authorList>
    </citation>
    <scope>NUCLEOTIDE SEQUENCE [LARGE SCALE GENOMIC DNA]</scope>
    <source>
        <strain evidence="1 2">KORDI 51-2</strain>
    </source>
</reference>
<dbReference type="AlphaFoldDB" id="U5DKK9"/>
<evidence type="ECO:0000313" key="2">
    <source>
        <dbReference type="Proteomes" id="UP000016960"/>
    </source>
</evidence>
<dbReference type="eggNOG" id="COG5266">
    <property type="taxonomic scope" value="Bacteria"/>
</dbReference>
<dbReference type="InParanoid" id="U5DKK9"/>
<keyword evidence="2" id="KW-1185">Reference proteome</keyword>
<dbReference type="STRING" id="582515.KR51_00031920"/>
<organism evidence="1 2">
    <name type="scientific">Rubidibacter lacunae KORDI 51-2</name>
    <dbReference type="NCBI Taxonomy" id="582515"/>
    <lineage>
        <taxon>Bacteria</taxon>
        <taxon>Bacillati</taxon>
        <taxon>Cyanobacteriota</taxon>
        <taxon>Cyanophyceae</taxon>
        <taxon>Oscillatoriophycideae</taxon>
        <taxon>Chroococcales</taxon>
        <taxon>Aphanothecaceae</taxon>
        <taxon>Rubidibacter</taxon>
    </lineage>
</organism>
<name>U5DKK9_9CHRO</name>
<gene>
    <name evidence="1" type="ORF">KR51_00031920</name>
</gene>